<protein>
    <submittedName>
        <fullName evidence="4">S-layer family protein</fullName>
    </submittedName>
</protein>
<dbReference type="OrthoDB" id="1706086at2"/>
<evidence type="ECO:0000256" key="1">
    <source>
        <dbReference type="ARBA" id="ARBA00022729"/>
    </source>
</evidence>
<dbReference type="InterPro" id="IPR001119">
    <property type="entry name" value="SLH_dom"/>
</dbReference>
<accession>A0A318TRU4</accession>
<feature type="chain" id="PRO_5016377793" evidence="2">
    <location>
        <begin position="32"/>
        <end position="1093"/>
    </location>
</feature>
<gene>
    <name evidence="4" type="ORF">BJ095_10474</name>
</gene>
<comment type="caution">
    <text evidence="4">The sequence shown here is derived from an EMBL/GenBank/DDBJ whole genome shotgun (WGS) entry which is preliminary data.</text>
</comment>
<evidence type="ECO:0000313" key="4">
    <source>
        <dbReference type="EMBL" id="PYF07566.1"/>
    </source>
</evidence>
<evidence type="ECO:0000256" key="2">
    <source>
        <dbReference type="SAM" id="SignalP"/>
    </source>
</evidence>
<reference evidence="4 5" key="1">
    <citation type="submission" date="2018-06" db="EMBL/GenBank/DDBJ databases">
        <title>Genomic Encyclopedia of Archaeal and Bacterial Type Strains, Phase II (KMG-II): from individual species to whole genera.</title>
        <authorList>
            <person name="Goeker M."/>
        </authorList>
    </citation>
    <scope>NUCLEOTIDE SEQUENCE [LARGE SCALE GENOMIC DNA]</scope>
    <source>
        <strain evidence="4 5">KACC 16626</strain>
    </source>
</reference>
<sequence length="1093" mass="112666">MANQPKKYTKFVATAATATLVASAIVPVASAATPSFPDIAGNDHAAAIEALYAAGLIGGKADGTFAPSENVTRGQVVQMLGKWAEKQGLEVPADYKTVQRFKDVPLTADENLLKYAALAKDNGIFTGSNDNLNGADKISREHMAVVLNSAYAAITGTSLVEVAGDVSDVTVGDLDKVNANYRSQVLALKKLGVTAPANFNPTGKVTRGHFASFLNATIKVEAPSTEVAVESVSAINAKSLKVTFNTAADVTAADFSVAKGTVKSNVANVVIADDKKSATIELTSKLTKGDYTVTVKQGNNTPLTGTVTVEDEKVAGLEILSDVAPVVNTDADAAFEEATVGYQVTNQYGEDLTKLFGTSLVKTVSGAASDATLNADGSIRFTLVANAKVGDTINITLVNAATGVSTTKTIKLSDQSAASTATVGTLYNKDGKTLSQDTDVSKDKFYLPITVKDQYGKEITSAARANSELIVTNTNPAVATFANTNEIKEVTIDGKDVLALEVSGVSLAGTASVLVIAKANGSNAQGSVTVKEGVKIATVSLSAPTELVTANKDVYFPLTVTDTNGIEVKTLKALDAINDTLTPSTGEIVEVEGKEGLFVKVTDGSDAGEVEVTENAPLTVVVTSQSGKVSTQTVTPKAEAVASVITGIDADLANALRAGDTTGVTVKNTDLVVEDQFGQVITDKAVLETLTFELSAPDAATFTTTNGAAADAYKQWTIKPVSGATKTSEKLTFKLRKDSSAVEASAFTKTYSIVKDADFASYTVKDVPTIYAADNGSGAYLVEAAYNEDIKVNATTKDGKVVELTEGTDFVVTGQPADGAEVKFADKATTATKTVTITINATGEELTKELTYSNVAPKVAKVQLVKNNTVVSTEVATLGEPIEITSSTKIEEVKNVNFDGGKVFDLSELAALVDFVITDTYGKKVAVDESDLDDLVLTLADGEDDIAQTLTLAKVSGTVTFANNGAANAEVSEFTAGSEFNSTVKFGGVTGNAVKVIADAKHTPTADAAAALATAKTNLTNAIAAANTNLGTGTVTADGLGAGNVTAAEKTAYTDAIAAATAVKNNAASTTAQLNTATTDLGTATTTFNTAKQ</sequence>
<proteinExistence type="predicted"/>
<name>A0A318TRU4_9BACL</name>
<feature type="signal peptide" evidence="2">
    <location>
        <begin position="1"/>
        <end position="31"/>
    </location>
</feature>
<dbReference type="AlphaFoldDB" id="A0A318TRU4"/>
<feature type="domain" description="SLH" evidence="3">
    <location>
        <begin position="31"/>
        <end position="94"/>
    </location>
</feature>
<dbReference type="Gene3D" id="1.20.1270.90">
    <property type="entry name" value="AF1782-like"/>
    <property type="match status" value="1"/>
</dbReference>
<keyword evidence="5" id="KW-1185">Reference proteome</keyword>
<dbReference type="PROSITE" id="PS51272">
    <property type="entry name" value="SLH"/>
    <property type="match status" value="1"/>
</dbReference>
<keyword evidence="1 2" id="KW-0732">Signal</keyword>
<dbReference type="InterPro" id="IPR014755">
    <property type="entry name" value="Cu-Rt/internalin_Ig-like"/>
</dbReference>
<dbReference type="RefSeq" id="WP_107932548.1">
    <property type="nucleotide sequence ID" value="NZ_PYWJ01000003.1"/>
</dbReference>
<organism evidence="4 5">
    <name type="scientific">Ureibacillus chungkukjangi</name>
    <dbReference type="NCBI Taxonomy" id="1202712"/>
    <lineage>
        <taxon>Bacteria</taxon>
        <taxon>Bacillati</taxon>
        <taxon>Bacillota</taxon>
        <taxon>Bacilli</taxon>
        <taxon>Bacillales</taxon>
        <taxon>Caryophanaceae</taxon>
        <taxon>Ureibacillus</taxon>
    </lineage>
</organism>
<dbReference type="Pfam" id="PF00395">
    <property type="entry name" value="SLH"/>
    <property type="match status" value="2"/>
</dbReference>
<dbReference type="Proteomes" id="UP000247416">
    <property type="component" value="Unassembled WGS sequence"/>
</dbReference>
<dbReference type="EMBL" id="QJTJ01000004">
    <property type="protein sequence ID" value="PYF07566.1"/>
    <property type="molecule type" value="Genomic_DNA"/>
</dbReference>
<evidence type="ECO:0000313" key="5">
    <source>
        <dbReference type="Proteomes" id="UP000247416"/>
    </source>
</evidence>
<evidence type="ECO:0000259" key="3">
    <source>
        <dbReference type="PROSITE" id="PS51272"/>
    </source>
</evidence>
<dbReference type="Gene3D" id="2.60.40.1220">
    <property type="match status" value="1"/>
</dbReference>